<name>A0A177MZA2_9GAMM</name>
<dbReference type="AlphaFoldDB" id="A0A177MZA2"/>
<reference evidence="2 3" key="1">
    <citation type="submission" date="2016-03" db="EMBL/GenBank/DDBJ databases">
        <authorList>
            <person name="Ploux O."/>
        </authorList>
    </citation>
    <scope>NUCLEOTIDE SEQUENCE [LARGE SCALE GENOMIC DNA]</scope>
    <source>
        <strain evidence="2 3">R-45370</strain>
    </source>
</reference>
<organism evidence="2 3">
    <name type="scientific">Methylomonas lenta</name>
    <dbReference type="NCBI Taxonomy" id="980561"/>
    <lineage>
        <taxon>Bacteria</taxon>
        <taxon>Pseudomonadati</taxon>
        <taxon>Pseudomonadota</taxon>
        <taxon>Gammaproteobacteria</taxon>
        <taxon>Methylococcales</taxon>
        <taxon>Methylococcaceae</taxon>
        <taxon>Methylomonas</taxon>
    </lineage>
</organism>
<keyword evidence="3" id="KW-1185">Reference proteome</keyword>
<accession>A0A177MZA2</accession>
<dbReference type="OrthoDB" id="7006058at2"/>
<evidence type="ECO:0000313" key="3">
    <source>
        <dbReference type="Proteomes" id="UP000078476"/>
    </source>
</evidence>
<gene>
    <name evidence="2" type="ORF">A1359_15795</name>
</gene>
<keyword evidence="1" id="KW-0812">Transmembrane</keyword>
<comment type="caution">
    <text evidence="2">The sequence shown here is derived from an EMBL/GenBank/DDBJ whole genome shotgun (WGS) entry which is preliminary data.</text>
</comment>
<dbReference type="STRING" id="980561.A1359_15795"/>
<dbReference type="Proteomes" id="UP000078476">
    <property type="component" value="Unassembled WGS sequence"/>
</dbReference>
<proteinExistence type="predicted"/>
<sequence length="153" mass="16633">MQKDTKSPRTFRDALAAQVLGDIDALLDKVEAVNGSVNAATDKMQQTIKQFEEAGETYNQAVLAANMRSKNEMIAFLQNASISTIAKTKDEQRELLQELIREAVGGELTTLKQGLFCAKTKPALAQWLVILAICIATALFSSVATVALLHIKP</sequence>
<keyword evidence="1" id="KW-0472">Membrane</keyword>
<dbReference type="EMBL" id="LUUI01000150">
    <property type="protein sequence ID" value="OAI10724.1"/>
    <property type="molecule type" value="Genomic_DNA"/>
</dbReference>
<protein>
    <submittedName>
        <fullName evidence="2">Uncharacterized protein</fullName>
    </submittedName>
</protein>
<evidence type="ECO:0000256" key="1">
    <source>
        <dbReference type="SAM" id="Phobius"/>
    </source>
</evidence>
<dbReference type="RefSeq" id="WP_066986729.1">
    <property type="nucleotide sequence ID" value="NZ_LUUI01000150.1"/>
</dbReference>
<evidence type="ECO:0000313" key="2">
    <source>
        <dbReference type="EMBL" id="OAI10724.1"/>
    </source>
</evidence>
<keyword evidence="1" id="KW-1133">Transmembrane helix</keyword>
<feature type="transmembrane region" description="Helical" evidence="1">
    <location>
        <begin position="128"/>
        <end position="151"/>
    </location>
</feature>